<dbReference type="GO" id="GO:0016787">
    <property type="term" value="F:hydrolase activity"/>
    <property type="evidence" value="ECO:0007669"/>
    <property type="project" value="UniProtKB-KW"/>
</dbReference>
<dbReference type="AlphaFoldDB" id="A0A5C5WF93"/>
<evidence type="ECO:0000256" key="3">
    <source>
        <dbReference type="PROSITE-ProRule" id="PRU00464"/>
    </source>
</evidence>
<dbReference type="Proteomes" id="UP000318995">
    <property type="component" value="Unassembled WGS sequence"/>
</dbReference>
<evidence type="ECO:0000256" key="1">
    <source>
        <dbReference type="PIRSR" id="PIRSR601310-1"/>
    </source>
</evidence>
<dbReference type="PANTHER" id="PTHR23089">
    <property type="entry name" value="HISTIDINE TRIAD HIT PROTEIN"/>
    <property type="match status" value="1"/>
</dbReference>
<dbReference type="EC" id="3.-.-.-" evidence="5"/>
<evidence type="ECO:0000313" key="6">
    <source>
        <dbReference type="Proteomes" id="UP000318995"/>
    </source>
</evidence>
<sequence>MDRQTLFTKIAAREIPADIVYEDDRFLAFRDIAPQAPTHVLVIPKKPIESLETLDDADAKLVGELFVVVRDLARQLGLGNGYRVVVNCGEEGGQTVDHLHFHLLGGKPLKWPPG</sequence>
<dbReference type="InterPro" id="IPR036265">
    <property type="entry name" value="HIT-like_sf"/>
</dbReference>
<dbReference type="InterPro" id="IPR011146">
    <property type="entry name" value="HIT-like"/>
</dbReference>
<feature type="short sequence motif" description="Histidine triad motif" evidence="2 3">
    <location>
        <begin position="98"/>
        <end position="102"/>
    </location>
</feature>
<evidence type="ECO:0000259" key="4">
    <source>
        <dbReference type="PROSITE" id="PS51084"/>
    </source>
</evidence>
<gene>
    <name evidence="5" type="ORF">Pla111_05180</name>
</gene>
<dbReference type="InterPro" id="IPR019808">
    <property type="entry name" value="Histidine_triad_CS"/>
</dbReference>
<accession>A0A5C5WF93</accession>
<name>A0A5C5WF93_9BACT</name>
<reference evidence="5 6" key="1">
    <citation type="submission" date="2019-02" db="EMBL/GenBank/DDBJ databases">
        <title>Deep-cultivation of Planctomycetes and their phenomic and genomic characterization uncovers novel biology.</title>
        <authorList>
            <person name="Wiegand S."/>
            <person name="Jogler M."/>
            <person name="Boedeker C."/>
            <person name="Pinto D."/>
            <person name="Vollmers J."/>
            <person name="Rivas-Marin E."/>
            <person name="Kohn T."/>
            <person name="Peeters S.H."/>
            <person name="Heuer A."/>
            <person name="Rast P."/>
            <person name="Oberbeckmann S."/>
            <person name="Bunk B."/>
            <person name="Jeske O."/>
            <person name="Meyerdierks A."/>
            <person name="Storesund J.E."/>
            <person name="Kallscheuer N."/>
            <person name="Luecker S."/>
            <person name="Lage O.M."/>
            <person name="Pohl T."/>
            <person name="Merkel B.J."/>
            <person name="Hornburger P."/>
            <person name="Mueller R.-W."/>
            <person name="Bruemmer F."/>
            <person name="Labrenz M."/>
            <person name="Spormann A.M."/>
            <person name="Op Den Camp H."/>
            <person name="Overmann J."/>
            <person name="Amann R."/>
            <person name="Jetten M.S.M."/>
            <person name="Mascher T."/>
            <person name="Medema M.H."/>
            <person name="Devos D.P."/>
            <person name="Kaster A.-K."/>
            <person name="Ovreas L."/>
            <person name="Rohde M."/>
            <person name="Galperin M.Y."/>
            <person name="Jogler C."/>
        </authorList>
    </citation>
    <scope>NUCLEOTIDE SEQUENCE [LARGE SCALE GENOMIC DNA]</scope>
    <source>
        <strain evidence="5 6">Pla111</strain>
    </source>
</reference>
<organism evidence="5 6">
    <name type="scientific">Botrimarina hoheduenensis</name>
    <dbReference type="NCBI Taxonomy" id="2528000"/>
    <lineage>
        <taxon>Bacteria</taxon>
        <taxon>Pseudomonadati</taxon>
        <taxon>Planctomycetota</taxon>
        <taxon>Planctomycetia</taxon>
        <taxon>Pirellulales</taxon>
        <taxon>Lacipirellulaceae</taxon>
        <taxon>Botrimarina</taxon>
    </lineage>
</organism>
<dbReference type="RefSeq" id="WP_146571035.1">
    <property type="nucleotide sequence ID" value="NZ_SJPH01000001.1"/>
</dbReference>
<proteinExistence type="predicted"/>
<dbReference type="PROSITE" id="PS51084">
    <property type="entry name" value="HIT_2"/>
    <property type="match status" value="1"/>
</dbReference>
<dbReference type="Gene3D" id="3.30.428.10">
    <property type="entry name" value="HIT-like"/>
    <property type="match status" value="1"/>
</dbReference>
<dbReference type="EMBL" id="SJPH01000001">
    <property type="protein sequence ID" value="TWT48743.1"/>
    <property type="molecule type" value="Genomic_DNA"/>
</dbReference>
<dbReference type="PROSITE" id="PS00892">
    <property type="entry name" value="HIT_1"/>
    <property type="match status" value="1"/>
</dbReference>
<feature type="active site" description="Tele-AMP-histidine intermediate" evidence="1">
    <location>
        <position position="100"/>
    </location>
</feature>
<dbReference type="Pfam" id="PF01230">
    <property type="entry name" value="HIT"/>
    <property type="match status" value="1"/>
</dbReference>
<feature type="domain" description="HIT" evidence="4">
    <location>
        <begin position="6"/>
        <end position="114"/>
    </location>
</feature>
<protein>
    <submittedName>
        <fullName evidence="5">HIT-like protein</fullName>
        <ecNumber evidence="5">3.-.-.-</ecNumber>
    </submittedName>
</protein>
<dbReference type="InterPro" id="IPR001310">
    <property type="entry name" value="Histidine_triad_HIT"/>
</dbReference>
<dbReference type="OrthoDB" id="9784774at2"/>
<keyword evidence="6" id="KW-1185">Reference proteome</keyword>
<comment type="caution">
    <text evidence="5">The sequence shown here is derived from an EMBL/GenBank/DDBJ whole genome shotgun (WGS) entry which is preliminary data.</text>
</comment>
<dbReference type="SUPFAM" id="SSF54197">
    <property type="entry name" value="HIT-like"/>
    <property type="match status" value="1"/>
</dbReference>
<dbReference type="PRINTS" id="PR00332">
    <property type="entry name" value="HISTRIAD"/>
</dbReference>
<dbReference type="CDD" id="cd01276">
    <property type="entry name" value="PKCI_related"/>
    <property type="match status" value="1"/>
</dbReference>
<evidence type="ECO:0000313" key="5">
    <source>
        <dbReference type="EMBL" id="TWT48743.1"/>
    </source>
</evidence>
<keyword evidence="5" id="KW-0378">Hydrolase</keyword>
<evidence type="ECO:0000256" key="2">
    <source>
        <dbReference type="PIRSR" id="PIRSR601310-3"/>
    </source>
</evidence>